<evidence type="ECO:0000256" key="1">
    <source>
        <dbReference type="ARBA" id="ARBA00010139"/>
    </source>
</evidence>
<dbReference type="InterPro" id="IPR051209">
    <property type="entry name" value="FAD-bind_Monooxygenase_sf"/>
</dbReference>
<sequence length="498" mass="56761">MKKNQNPTVAVIGSGFSGLCAAIQVKNHFGIKAQIFEISNEIGGTWRDNTYPGCACDIPSPLYSYSFELNPNWSLHYSGNEEIFDYMKHVARKHKLYEQVRFKTEVVRIEWVNDDQMWKVQTRNLETPTQEIITEFYNYVFAGLGPLSVPNVPPQFKSFTGTTVHTALWDPTIDFTNKKVAVIGNGASAVQAIPELRKVAQHLTLYQRTATWILPKDQFRYSKFAKFLLKYIPFLMRLYRNAIFFQHELYYLNFGYHSTFIGRLVHRLFTWITASKLKKAGRPDLIPTLTPNFPPGCKRIAKSENYLEALAQPNVTVVTSTIDKIDGTTLIDASGNKEQVDILVLATGFNVAGFLGNLTIVGRDGICLNKEWDENYPDTYKSATIHGFPNFFLMLSAGSALGHSSVVTIIECQVDYAIKCMKYAMKKQLIAIEPKLEAQKKYTNNIKRQFKGTVWETGCSSWYLNKRGEVYGLWPGTVTSFWWNCYKTGLGKNFIEYK</sequence>
<keyword evidence="6" id="KW-1185">Reference proteome</keyword>
<organism evidence="5 6">
    <name type="scientific">Mucor saturninus</name>
    <dbReference type="NCBI Taxonomy" id="64648"/>
    <lineage>
        <taxon>Eukaryota</taxon>
        <taxon>Fungi</taxon>
        <taxon>Fungi incertae sedis</taxon>
        <taxon>Mucoromycota</taxon>
        <taxon>Mucoromycotina</taxon>
        <taxon>Mucoromycetes</taxon>
        <taxon>Mucorales</taxon>
        <taxon>Mucorineae</taxon>
        <taxon>Mucoraceae</taxon>
        <taxon>Mucor</taxon>
    </lineage>
</organism>
<dbReference type="Gene3D" id="3.50.50.60">
    <property type="entry name" value="FAD/NAD(P)-binding domain"/>
    <property type="match status" value="3"/>
</dbReference>
<dbReference type="GO" id="GO:0050660">
    <property type="term" value="F:flavin adenine dinucleotide binding"/>
    <property type="evidence" value="ECO:0007669"/>
    <property type="project" value="InterPro"/>
</dbReference>
<dbReference type="OrthoDB" id="74360at2759"/>
<dbReference type="Pfam" id="PF00743">
    <property type="entry name" value="FMO-like"/>
    <property type="match status" value="1"/>
</dbReference>
<dbReference type="GO" id="GO:0050661">
    <property type="term" value="F:NADP binding"/>
    <property type="evidence" value="ECO:0007669"/>
    <property type="project" value="InterPro"/>
</dbReference>
<evidence type="ECO:0000256" key="2">
    <source>
        <dbReference type="ARBA" id="ARBA00022630"/>
    </source>
</evidence>
<proteinExistence type="inferred from homology"/>
<dbReference type="Proteomes" id="UP000603453">
    <property type="component" value="Unassembled WGS sequence"/>
</dbReference>
<dbReference type="SUPFAM" id="SSF51905">
    <property type="entry name" value="FAD/NAD(P)-binding domain"/>
    <property type="match status" value="1"/>
</dbReference>
<protein>
    <recommendedName>
        <fullName evidence="7">Flavin-containing monooxygenase</fullName>
    </recommendedName>
</protein>
<evidence type="ECO:0000313" key="5">
    <source>
        <dbReference type="EMBL" id="KAG2211722.1"/>
    </source>
</evidence>
<dbReference type="GO" id="GO:0004499">
    <property type="term" value="F:N,N-dimethylaniline monooxygenase activity"/>
    <property type="evidence" value="ECO:0007669"/>
    <property type="project" value="InterPro"/>
</dbReference>
<dbReference type="PRINTS" id="PR00469">
    <property type="entry name" value="PNDRDTASEII"/>
</dbReference>
<gene>
    <name evidence="5" type="ORF">INT47_008819</name>
</gene>
<evidence type="ECO:0008006" key="7">
    <source>
        <dbReference type="Google" id="ProtNLM"/>
    </source>
</evidence>
<dbReference type="EMBL" id="JAEPRD010000008">
    <property type="protein sequence ID" value="KAG2211722.1"/>
    <property type="molecule type" value="Genomic_DNA"/>
</dbReference>
<name>A0A8H7RK42_9FUNG</name>
<comment type="similarity">
    <text evidence="1">Belongs to the FAD-binding monooxygenase family.</text>
</comment>
<accession>A0A8H7RK42</accession>
<reference evidence="5" key="1">
    <citation type="submission" date="2020-12" db="EMBL/GenBank/DDBJ databases">
        <title>Metabolic potential, ecology and presence of endohyphal bacteria is reflected in genomic diversity of Mucoromycotina.</title>
        <authorList>
            <person name="Muszewska A."/>
            <person name="Okrasinska A."/>
            <person name="Steczkiewicz K."/>
            <person name="Drgas O."/>
            <person name="Orlowska M."/>
            <person name="Perlinska-Lenart U."/>
            <person name="Aleksandrzak-Piekarczyk T."/>
            <person name="Szatraj K."/>
            <person name="Zielenkiewicz U."/>
            <person name="Pilsyk S."/>
            <person name="Malc E."/>
            <person name="Mieczkowski P."/>
            <person name="Kruszewska J.S."/>
            <person name="Biernat P."/>
            <person name="Pawlowska J."/>
        </authorList>
    </citation>
    <scope>NUCLEOTIDE SEQUENCE</scope>
    <source>
        <strain evidence="5">WA0000017839</strain>
    </source>
</reference>
<dbReference type="InterPro" id="IPR036188">
    <property type="entry name" value="FAD/NAD-bd_sf"/>
</dbReference>
<keyword evidence="2" id="KW-0285">Flavoprotein</keyword>
<dbReference type="PANTHER" id="PTHR42877:SF4">
    <property type="entry name" value="FAD_NAD(P)-BINDING DOMAIN-CONTAINING PROTEIN-RELATED"/>
    <property type="match status" value="1"/>
</dbReference>
<dbReference type="InterPro" id="IPR020946">
    <property type="entry name" value="Flavin_mOase-like"/>
</dbReference>
<keyword evidence="4" id="KW-0560">Oxidoreductase</keyword>
<keyword evidence="3" id="KW-0274">FAD</keyword>
<evidence type="ECO:0000313" key="6">
    <source>
        <dbReference type="Proteomes" id="UP000603453"/>
    </source>
</evidence>
<evidence type="ECO:0000256" key="4">
    <source>
        <dbReference type="ARBA" id="ARBA00023002"/>
    </source>
</evidence>
<comment type="caution">
    <text evidence="5">The sequence shown here is derived from an EMBL/GenBank/DDBJ whole genome shotgun (WGS) entry which is preliminary data.</text>
</comment>
<evidence type="ECO:0000256" key="3">
    <source>
        <dbReference type="ARBA" id="ARBA00022827"/>
    </source>
</evidence>
<dbReference type="PANTHER" id="PTHR42877">
    <property type="entry name" value="L-ORNITHINE N(5)-MONOOXYGENASE-RELATED"/>
    <property type="match status" value="1"/>
</dbReference>
<dbReference type="AlphaFoldDB" id="A0A8H7RK42"/>